<dbReference type="PANTHER" id="PTHR24148">
    <property type="entry name" value="ANKYRIN REPEAT DOMAIN-CONTAINING PROTEIN 39 HOMOLOG-RELATED"/>
    <property type="match status" value="1"/>
</dbReference>
<feature type="domain" description="Heterokaryon incompatibility" evidence="1">
    <location>
        <begin position="53"/>
        <end position="233"/>
    </location>
</feature>
<reference evidence="2 3" key="1">
    <citation type="submission" date="2015-11" db="EMBL/GenBank/DDBJ databases">
        <title>Aspergillus lentulus strain IFM 54703T.</title>
        <authorList>
            <person name="Kusuya Y."/>
            <person name="Sakai K."/>
            <person name="Kamei K."/>
            <person name="Takahashi H."/>
            <person name="Yaguchi T."/>
        </authorList>
    </citation>
    <scope>NUCLEOTIDE SEQUENCE [LARGE SCALE GENOMIC DNA]</scope>
    <source>
        <strain evidence="2 3">IFM 54703</strain>
    </source>
</reference>
<comment type="caution">
    <text evidence="2">The sequence shown here is derived from an EMBL/GenBank/DDBJ whole genome shotgun (WGS) entry which is preliminary data.</text>
</comment>
<dbReference type="PANTHER" id="PTHR24148:SF73">
    <property type="entry name" value="HET DOMAIN PROTEIN (AFU_ORTHOLOGUE AFUA_8G01020)"/>
    <property type="match status" value="1"/>
</dbReference>
<gene>
    <name evidence="2" type="ORF">ALT_2402</name>
</gene>
<protein>
    <recommendedName>
        <fullName evidence="1">Heterokaryon incompatibility domain-containing protein</fullName>
    </recommendedName>
</protein>
<accession>A0AAN4PFA6</accession>
<evidence type="ECO:0000313" key="3">
    <source>
        <dbReference type="Proteomes" id="UP000051487"/>
    </source>
</evidence>
<dbReference type="InterPro" id="IPR010730">
    <property type="entry name" value="HET"/>
</dbReference>
<evidence type="ECO:0000313" key="2">
    <source>
        <dbReference type="EMBL" id="GAQ05081.1"/>
    </source>
</evidence>
<dbReference type="EMBL" id="BCLY01000004">
    <property type="protein sequence ID" value="GAQ05081.1"/>
    <property type="molecule type" value="Genomic_DNA"/>
</dbReference>
<organism evidence="2 3">
    <name type="scientific">Aspergillus lentulus</name>
    <dbReference type="NCBI Taxonomy" id="293939"/>
    <lineage>
        <taxon>Eukaryota</taxon>
        <taxon>Fungi</taxon>
        <taxon>Dikarya</taxon>
        <taxon>Ascomycota</taxon>
        <taxon>Pezizomycotina</taxon>
        <taxon>Eurotiomycetes</taxon>
        <taxon>Eurotiomycetidae</taxon>
        <taxon>Eurotiales</taxon>
        <taxon>Aspergillaceae</taxon>
        <taxon>Aspergillus</taxon>
        <taxon>Aspergillus subgen. Fumigati</taxon>
    </lineage>
</organism>
<proteinExistence type="predicted"/>
<dbReference type="Pfam" id="PF06985">
    <property type="entry name" value="HET"/>
    <property type="match status" value="1"/>
</dbReference>
<dbReference type="Pfam" id="PF26639">
    <property type="entry name" value="Het-6_barrel"/>
    <property type="match status" value="1"/>
</dbReference>
<evidence type="ECO:0000259" key="1">
    <source>
        <dbReference type="Pfam" id="PF06985"/>
    </source>
</evidence>
<dbReference type="InterPro" id="IPR052895">
    <property type="entry name" value="HetReg/Transcr_Mod"/>
</dbReference>
<dbReference type="AlphaFoldDB" id="A0AAN4PFA6"/>
<name>A0AAN4PFA6_ASPLE</name>
<sequence length="681" mass="78072">MRYPLLKDPSRDLRLVLLRSVQFVEKSGCFFNGKPIEIICEIHSFSHEEKPEYFALSYPWKGRYLYNQISRYILVNGLVAKIGENLALALWTLRGESADIYIWADALCINQKDESEMDLHIKRMHEIYSQATETKVWLGVMYFTLDIDKNDKVVKLIREFGTQAIETGCYDALLAMRTAAKRGADSEARMWQDRANALVDQVLDSNEWSYDFPYKFLDFCDIYYWSRVWILQEISLSSRLDFLYGLSRRTLSPEHIQAAVVLFEVAQSRAASGQNTGRMDFSDRGLRGFRLSKFGIPLPIDRSPINTVLGLRSRYQDTPRGGLSLMELLSIIYVDYSVTSPIEFTEPKDSIFALLSLAKDASQFRDVLQYTMSLNEIFRETARVIIRNGQIDLLSYCWTPSERRRERETPDRLGPSWVPDWASYVRRPVCGLPPKTAFASSGSGPFPSMPVPDNRTPQHLALQGMLVDKIETVGEPLHWDHYANTYWDYINARRLLHYLAEILQLSRQSNEKNSESDHDIYMTQSDRSSVPYLTPVADRLISEQGDRLGRDKARECLEKGFVEILAYLDEHVRSEGKLRDGQVLSEELITYFQSMVDANETSPLLSVQGYVGISEGCEPGDQIYLFAGAKFPYILREVKDVQGAEDKKVFQLVGPAYVHGIMYGEFLLGDRARAWKEVTLA</sequence>
<dbReference type="Proteomes" id="UP000051487">
    <property type="component" value="Unassembled WGS sequence"/>
</dbReference>